<evidence type="ECO:0000313" key="3">
    <source>
        <dbReference type="EMBL" id="GLV57916.1"/>
    </source>
</evidence>
<dbReference type="InterPro" id="IPR011006">
    <property type="entry name" value="CheY-like_superfamily"/>
</dbReference>
<organism evidence="3 4">
    <name type="scientific">Dictyobacter halimunensis</name>
    <dbReference type="NCBI Taxonomy" id="3026934"/>
    <lineage>
        <taxon>Bacteria</taxon>
        <taxon>Bacillati</taxon>
        <taxon>Chloroflexota</taxon>
        <taxon>Ktedonobacteria</taxon>
        <taxon>Ktedonobacterales</taxon>
        <taxon>Dictyobacteraceae</taxon>
        <taxon>Dictyobacter</taxon>
    </lineage>
</organism>
<evidence type="ECO:0000313" key="4">
    <source>
        <dbReference type="Proteomes" id="UP001344906"/>
    </source>
</evidence>
<dbReference type="Gene3D" id="3.40.50.2300">
    <property type="match status" value="1"/>
</dbReference>
<proteinExistence type="predicted"/>
<dbReference type="InterPro" id="IPR001789">
    <property type="entry name" value="Sig_transdc_resp-reg_receiver"/>
</dbReference>
<dbReference type="SUPFAM" id="SSF52172">
    <property type="entry name" value="CheY-like"/>
    <property type="match status" value="1"/>
</dbReference>
<feature type="domain" description="Response regulatory" evidence="2">
    <location>
        <begin position="6"/>
        <end position="119"/>
    </location>
</feature>
<keyword evidence="1" id="KW-0597">Phosphoprotein</keyword>
<protein>
    <recommendedName>
        <fullName evidence="2">Response regulatory domain-containing protein</fullName>
    </recommendedName>
</protein>
<evidence type="ECO:0000259" key="2">
    <source>
        <dbReference type="PROSITE" id="PS50110"/>
    </source>
</evidence>
<dbReference type="RefSeq" id="WP_338253973.1">
    <property type="nucleotide sequence ID" value="NZ_BSRI01000002.1"/>
</dbReference>
<reference evidence="3 4" key="1">
    <citation type="submission" date="2023-02" db="EMBL/GenBank/DDBJ databases">
        <title>Dictyobacter halimunensis sp. nov., a new member of the class Ktedonobacteria from forest soil in a geothermal area.</title>
        <authorList>
            <person name="Rachmania M.K."/>
            <person name="Ningsih F."/>
            <person name="Sakai Y."/>
            <person name="Yabe S."/>
            <person name="Yokota A."/>
            <person name="Sjamsuridzal W."/>
        </authorList>
    </citation>
    <scope>NUCLEOTIDE SEQUENCE [LARGE SCALE GENOMIC DNA]</scope>
    <source>
        <strain evidence="3 4">S3.2.2.5</strain>
    </source>
</reference>
<accession>A0ABQ6FZU7</accession>
<feature type="modified residue" description="4-aspartylphosphate" evidence="1">
    <location>
        <position position="61"/>
    </location>
</feature>
<dbReference type="EMBL" id="BSRI01000002">
    <property type="protein sequence ID" value="GLV57916.1"/>
    <property type="molecule type" value="Genomic_DNA"/>
</dbReference>
<keyword evidence="4" id="KW-1185">Reference proteome</keyword>
<evidence type="ECO:0000256" key="1">
    <source>
        <dbReference type="PROSITE-ProRule" id="PRU00169"/>
    </source>
</evidence>
<gene>
    <name evidence="3" type="ORF">KDH_47510</name>
</gene>
<dbReference type="Proteomes" id="UP001344906">
    <property type="component" value="Unassembled WGS sequence"/>
</dbReference>
<comment type="caution">
    <text evidence="3">The sequence shown here is derived from an EMBL/GenBank/DDBJ whole genome shotgun (WGS) entry which is preliminary data.</text>
</comment>
<dbReference type="PROSITE" id="PS50110">
    <property type="entry name" value="RESPONSE_REGULATORY"/>
    <property type="match status" value="1"/>
</dbReference>
<name>A0ABQ6FZU7_9CHLR</name>
<sequence>MVAKAPILLVNSNQRNLQLLVDVLEKEGYDAIAAYDYPTFDQAIIQEPAPKGALVDIAGFDSQIWPRCEQLRAAKIPFLVISPRQSAAVQQASMTHGAKGVMVKPLIIKELIGIIQSLVEE</sequence>